<accession>A0AAU9F334</accession>
<evidence type="ECO:0000313" key="2">
    <source>
        <dbReference type="EMBL" id="BFF88850.1"/>
    </source>
</evidence>
<gene>
    <name evidence="2" type="ORF">DMAD_07746</name>
</gene>
<dbReference type="GO" id="GO:0003677">
    <property type="term" value="F:DNA binding"/>
    <property type="evidence" value="ECO:0007669"/>
    <property type="project" value="InterPro"/>
</dbReference>
<feature type="compositionally biased region" description="Basic residues" evidence="1">
    <location>
        <begin position="114"/>
        <end position="126"/>
    </location>
</feature>
<feature type="compositionally biased region" description="Basic and acidic residues" evidence="1">
    <location>
        <begin position="297"/>
        <end position="309"/>
    </location>
</feature>
<organism evidence="2 3">
    <name type="scientific">Drosophila madeirensis</name>
    <name type="common">Fruit fly</name>
    <dbReference type="NCBI Taxonomy" id="30013"/>
    <lineage>
        <taxon>Eukaryota</taxon>
        <taxon>Metazoa</taxon>
        <taxon>Ecdysozoa</taxon>
        <taxon>Arthropoda</taxon>
        <taxon>Hexapoda</taxon>
        <taxon>Insecta</taxon>
        <taxon>Pterygota</taxon>
        <taxon>Neoptera</taxon>
        <taxon>Endopterygota</taxon>
        <taxon>Diptera</taxon>
        <taxon>Brachycera</taxon>
        <taxon>Muscomorpha</taxon>
        <taxon>Ephydroidea</taxon>
        <taxon>Drosophilidae</taxon>
        <taxon>Drosophila</taxon>
        <taxon>Sophophora</taxon>
    </lineage>
</organism>
<dbReference type="PRINTS" id="PR00929">
    <property type="entry name" value="ATHOOK"/>
</dbReference>
<evidence type="ECO:0000313" key="3">
    <source>
        <dbReference type="Proteomes" id="UP001500889"/>
    </source>
</evidence>
<feature type="compositionally biased region" description="Acidic residues" evidence="1">
    <location>
        <begin position="68"/>
        <end position="77"/>
    </location>
</feature>
<evidence type="ECO:0000256" key="1">
    <source>
        <dbReference type="SAM" id="MobiDB-lite"/>
    </source>
</evidence>
<keyword evidence="3" id="KW-1185">Reference proteome</keyword>
<dbReference type="Proteomes" id="UP001500889">
    <property type="component" value="Chromosome O"/>
</dbReference>
<sequence length="353" mass="37841">MEEVEVSVKKRGRPPKNPAAATSQLNASRSVVDAAATIPKKRGRPPKSAKVQDQRGRPAKKPVNLSESEADGDDDSTENVAKTVASPQLAPKGRGRPRLNNSDAEVPAKTKTASTKRRKLGRPRKHQPSESEDEKSDDDDDDDDEIHRPVGRPPSGSVNLNIVRTGRGQGRPKTIKDKRPAAPAAEWTGDGTPPKKRGRPSSNKPAYVPTGRPRGRPKVNKPVEEEDDDDEDEDSVEEQNEKPAAVATPPVVKKRGRPSGANKSLNKGTPKPRGRPSKANHSALNHDQDGDDSNDDAASKKPVDPDRGFNDTYEDASFSKEDSKSTCDGDAANDTAESVECISDTAGPESATA</sequence>
<dbReference type="SMART" id="SM00384">
    <property type="entry name" value="AT_hook"/>
    <property type="match status" value="10"/>
</dbReference>
<feature type="compositionally biased region" description="Basic and acidic residues" evidence="1">
    <location>
        <begin position="317"/>
        <end position="327"/>
    </location>
</feature>
<protein>
    <submittedName>
        <fullName evidence="2">Chromosomal protein D1</fullName>
    </submittedName>
</protein>
<proteinExistence type="predicted"/>
<feature type="compositionally biased region" description="Polar residues" evidence="1">
    <location>
        <begin position="20"/>
        <end position="29"/>
    </location>
</feature>
<dbReference type="AlphaFoldDB" id="A0AAU9F334"/>
<feature type="region of interest" description="Disordered" evidence="1">
    <location>
        <begin position="1"/>
        <end position="353"/>
    </location>
</feature>
<dbReference type="InterPro" id="IPR017956">
    <property type="entry name" value="AT_hook_DNA-bd_motif"/>
</dbReference>
<dbReference type="Pfam" id="PF02178">
    <property type="entry name" value="AT_hook"/>
    <property type="match status" value="8"/>
</dbReference>
<reference evidence="2 3" key="1">
    <citation type="submission" date="2024-02" db="EMBL/GenBank/DDBJ databases">
        <title>A chromosome-level genome assembly of Drosophila madeirensis, a fruit fly species endemic to Madeira island.</title>
        <authorList>
            <person name="Tomihara K."/>
            <person name="Llopart A."/>
            <person name="Yamamoto D."/>
        </authorList>
    </citation>
    <scope>NUCLEOTIDE SEQUENCE [LARGE SCALE GENOMIC DNA]</scope>
    <source>
        <strain evidence="2 3">RF1</strain>
    </source>
</reference>
<dbReference type="EMBL" id="AP029263">
    <property type="protein sequence ID" value="BFF88850.1"/>
    <property type="molecule type" value="Genomic_DNA"/>
</dbReference>
<name>A0AAU9F334_DROMD</name>
<feature type="compositionally biased region" description="Acidic residues" evidence="1">
    <location>
        <begin position="130"/>
        <end position="144"/>
    </location>
</feature>
<feature type="compositionally biased region" description="Acidic residues" evidence="1">
    <location>
        <begin position="224"/>
        <end position="238"/>
    </location>
</feature>